<protein>
    <submittedName>
        <fullName evidence="2">Methyltransferase domain-containing protein</fullName>
    </submittedName>
</protein>
<gene>
    <name evidence="2" type="ORF">SAMN05444920_107285</name>
</gene>
<dbReference type="Gene3D" id="3.40.50.150">
    <property type="entry name" value="Vaccinia Virus protein VP39"/>
    <property type="match status" value="1"/>
</dbReference>
<dbReference type="Pfam" id="PF08241">
    <property type="entry name" value="Methyltransf_11"/>
    <property type="match status" value="1"/>
</dbReference>
<dbReference type="InterPro" id="IPR013216">
    <property type="entry name" value="Methyltransf_11"/>
</dbReference>
<evidence type="ECO:0000259" key="1">
    <source>
        <dbReference type="Pfam" id="PF08241"/>
    </source>
</evidence>
<keyword evidence="3" id="KW-1185">Reference proteome</keyword>
<dbReference type="SUPFAM" id="SSF53335">
    <property type="entry name" value="S-adenosyl-L-methionine-dependent methyltransferases"/>
    <property type="match status" value="1"/>
</dbReference>
<proteinExistence type="predicted"/>
<accession>A0A1H6E3D8</accession>
<dbReference type="InterPro" id="IPR029063">
    <property type="entry name" value="SAM-dependent_MTases_sf"/>
</dbReference>
<reference evidence="2 3" key="1">
    <citation type="submission" date="2016-10" db="EMBL/GenBank/DDBJ databases">
        <authorList>
            <person name="de Groot N.N."/>
        </authorList>
    </citation>
    <scope>NUCLEOTIDE SEQUENCE [LARGE SCALE GENOMIC DNA]</scope>
    <source>
        <strain evidence="2 3">CGMCC 4.7037</strain>
    </source>
</reference>
<dbReference type="Proteomes" id="UP000236732">
    <property type="component" value="Unassembled WGS sequence"/>
</dbReference>
<dbReference type="AlphaFoldDB" id="A0A1H6E3D8"/>
<keyword evidence="2" id="KW-0808">Transferase</keyword>
<evidence type="ECO:0000313" key="3">
    <source>
        <dbReference type="Proteomes" id="UP000236732"/>
    </source>
</evidence>
<sequence>MVSAMTDDVYRYNEERWEALVAADALFTRPMLDLDEEKARAYLGLARLGLPDDLAGRKVLCLAGGGGQQSAAFALLGADVTVFDISAGQLERDRSAAEHYGVGVRTVQGDMRDLSALYDSSFDLVWHPYSLTFVPDSRVVFREVAKVVEKGGHYHLMCANPFFSGLTHSSWNGEGYTLRQPYTDEAATSYPDQEWVYDRTSDGRSIREPREYRQTLSRIVNGLTGEGFLLTHLSEVHSDRPGLEPGSWEHFMSVAPPWLEFVWQYRPGVLGTA</sequence>
<dbReference type="EMBL" id="FNVT01000007">
    <property type="protein sequence ID" value="SEG91516.1"/>
    <property type="molecule type" value="Genomic_DNA"/>
</dbReference>
<dbReference type="GO" id="GO:0008757">
    <property type="term" value="F:S-adenosylmethionine-dependent methyltransferase activity"/>
    <property type="evidence" value="ECO:0007669"/>
    <property type="project" value="InterPro"/>
</dbReference>
<evidence type="ECO:0000313" key="2">
    <source>
        <dbReference type="EMBL" id="SEG91516.1"/>
    </source>
</evidence>
<dbReference type="CDD" id="cd02440">
    <property type="entry name" value="AdoMet_MTases"/>
    <property type="match status" value="1"/>
</dbReference>
<keyword evidence="2" id="KW-0489">Methyltransferase</keyword>
<dbReference type="GO" id="GO:0032259">
    <property type="term" value="P:methylation"/>
    <property type="evidence" value="ECO:0007669"/>
    <property type="project" value="UniProtKB-KW"/>
</dbReference>
<name>A0A1H6E3D8_9ACTN</name>
<organism evidence="2 3">
    <name type="scientific">Nonomuraea solani</name>
    <dbReference type="NCBI Taxonomy" id="1144553"/>
    <lineage>
        <taxon>Bacteria</taxon>
        <taxon>Bacillati</taxon>
        <taxon>Actinomycetota</taxon>
        <taxon>Actinomycetes</taxon>
        <taxon>Streptosporangiales</taxon>
        <taxon>Streptosporangiaceae</taxon>
        <taxon>Nonomuraea</taxon>
    </lineage>
</organism>
<feature type="domain" description="Methyltransferase type 11" evidence="1">
    <location>
        <begin position="60"/>
        <end position="154"/>
    </location>
</feature>